<dbReference type="GO" id="GO:0046677">
    <property type="term" value="P:response to antibiotic"/>
    <property type="evidence" value="ECO:0007669"/>
    <property type="project" value="TreeGrafter"/>
</dbReference>
<evidence type="ECO:0000256" key="2">
    <source>
        <dbReference type="ARBA" id="ARBA00009477"/>
    </source>
</evidence>
<evidence type="ECO:0000259" key="8">
    <source>
        <dbReference type="Pfam" id="PF25967"/>
    </source>
</evidence>
<evidence type="ECO:0000259" key="5">
    <source>
        <dbReference type="Pfam" id="PF25876"/>
    </source>
</evidence>
<dbReference type="Gene3D" id="2.40.50.100">
    <property type="match status" value="1"/>
</dbReference>
<dbReference type="PANTHER" id="PTHR30158">
    <property type="entry name" value="ACRA/E-RELATED COMPONENT OF DRUG EFFLUX TRANSPORTER"/>
    <property type="match status" value="1"/>
</dbReference>
<dbReference type="AlphaFoldDB" id="A0A5E7AKG1"/>
<feature type="domain" description="Multidrug resistance protein MdtA-like barrel-sandwich hybrid" evidence="6">
    <location>
        <begin position="115"/>
        <end position="251"/>
    </location>
</feature>
<dbReference type="Pfam" id="PF25917">
    <property type="entry name" value="BSH_RND"/>
    <property type="match status" value="1"/>
</dbReference>
<dbReference type="Gene3D" id="2.40.30.170">
    <property type="match status" value="1"/>
</dbReference>
<dbReference type="NCBIfam" id="TIGR01730">
    <property type="entry name" value="RND_mfp"/>
    <property type="match status" value="1"/>
</dbReference>
<dbReference type="GO" id="GO:0022857">
    <property type="term" value="F:transmembrane transporter activity"/>
    <property type="evidence" value="ECO:0007669"/>
    <property type="project" value="InterPro"/>
</dbReference>
<evidence type="ECO:0000313" key="10">
    <source>
        <dbReference type="Proteomes" id="UP000379480"/>
    </source>
</evidence>
<dbReference type="FunFam" id="2.40.420.20:FF:000001">
    <property type="entry name" value="Efflux RND transporter periplasmic adaptor subunit"/>
    <property type="match status" value="1"/>
</dbReference>
<evidence type="ECO:0000259" key="7">
    <source>
        <dbReference type="Pfam" id="PF25944"/>
    </source>
</evidence>
<evidence type="ECO:0000256" key="3">
    <source>
        <dbReference type="ARBA" id="ARBA00023054"/>
    </source>
</evidence>
<feature type="domain" description="Multidrug resistance protein MdtA-like alpha-helical hairpin" evidence="5">
    <location>
        <begin position="156"/>
        <end position="225"/>
    </location>
</feature>
<evidence type="ECO:0000256" key="4">
    <source>
        <dbReference type="SAM" id="MobiDB-lite"/>
    </source>
</evidence>
<evidence type="ECO:0000256" key="1">
    <source>
        <dbReference type="ARBA" id="ARBA00004519"/>
    </source>
</evidence>
<organism evidence="9 10">
    <name type="scientific">Pseudomonas fluorescens</name>
    <dbReference type="NCBI Taxonomy" id="294"/>
    <lineage>
        <taxon>Bacteria</taxon>
        <taxon>Pseudomonadati</taxon>
        <taxon>Pseudomonadota</taxon>
        <taxon>Gammaproteobacteria</taxon>
        <taxon>Pseudomonadales</taxon>
        <taxon>Pseudomonadaceae</taxon>
        <taxon>Pseudomonas</taxon>
    </lineage>
</organism>
<feature type="region of interest" description="Disordered" evidence="4">
    <location>
        <begin position="428"/>
        <end position="456"/>
    </location>
</feature>
<dbReference type="Gene3D" id="2.40.420.20">
    <property type="match status" value="1"/>
</dbReference>
<dbReference type="InterPro" id="IPR058626">
    <property type="entry name" value="MdtA-like_b-barrel"/>
</dbReference>
<evidence type="ECO:0000259" key="6">
    <source>
        <dbReference type="Pfam" id="PF25917"/>
    </source>
</evidence>
<dbReference type="Pfam" id="PF25876">
    <property type="entry name" value="HH_MFP_RND"/>
    <property type="match status" value="1"/>
</dbReference>
<feature type="domain" description="Multidrug resistance protein MdtA-like beta-barrel" evidence="7">
    <location>
        <begin position="262"/>
        <end position="349"/>
    </location>
</feature>
<comment type="subcellular location">
    <subcellularLocation>
        <location evidence="1">Cell inner membrane</location>
        <topology evidence="1">Lipid-anchor</topology>
    </subcellularLocation>
</comment>
<dbReference type="SUPFAM" id="SSF111369">
    <property type="entry name" value="HlyD-like secretion proteins"/>
    <property type="match status" value="1"/>
</dbReference>
<dbReference type="Pfam" id="PF25944">
    <property type="entry name" value="Beta-barrel_RND"/>
    <property type="match status" value="1"/>
</dbReference>
<comment type="similarity">
    <text evidence="2">Belongs to the membrane fusion protein (MFP) (TC 8.A.1) family.</text>
</comment>
<accession>A0A5E7AKG1</accession>
<evidence type="ECO:0000313" key="9">
    <source>
        <dbReference type="EMBL" id="VVN78975.1"/>
    </source>
</evidence>
<proteinExistence type="inferred from homology"/>
<feature type="domain" description="Multidrug resistance protein MdtA-like C-terminal permuted SH3" evidence="8">
    <location>
        <begin position="356"/>
        <end position="415"/>
    </location>
</feature>
<dbReference type="RefSeq" id="WP_224795631.1">
    <property type="nucleotide sequence ID" value="NZ_CABVHY010000004.1"/>
</dbReference>
<feature type="compositionally biased region" description="Low complexity" evidence="4">
    <location>
        <begin position="433"/>
        <end position="456"/>
    </location>
</feature>
<dbReference type="InterPro" id="IPR006143">
    <property type="entry name" value="RND_pump_MFP"/>
</dbReference>
<protein>
    <submittedName>
        <fullName evidence="9">Multidrug resistance protein MexA</fullName>
    </submittedName>
</protein>
<reference evidence="9 10" key="1">
    <citation type="submission" date="2019-09" db="EMBL/GenBank/DDBJ databases">
        <authorList>
            <person name="Chandra G."/>
            <person name="Truman W A."/>
        </authorList>
    </citation>
    <scope>NUCLEOTIDE SEQUENCE [LARGE SCALE GENOMIC DNA]</scope>
    <source>
        <strain evidence="9">PS723</strain>
    </source>
</reference>
<dbReference type="Proteomes" id="UP000379480">
    <property type="component" value="Unassembled WGS sequence"/>
</dbReference>
<dbReference type="Gene3D" id="1.10.287.470">
    <property type="entry name" value="Helix hairpin bin"/>
    <property type="match status" value="1"/>
</dbReference>
<gene>
    <name evidence="9" type="primary">mexA_1</name>
    <name evidence="9" type="ORF">PS723_00926</name>
</gene>
<name>A0A5E7AKG1_PSEFL</name>
<dbReference type="Pfam" id="PF25967">
    <property type="entry name" value="RND-MFP_C"/>
    <property type="match status" value="1"/>
</dbReference>
<dbReference type="InterPro" id="IPR058627">
    <property type="entry name" value="MdtA-like_C"/>
</dbReference>
<dbReference type="EMBL" id="CABVHY010000004">
    <property type="protein sequence ID" value="VVN78975.1"/>
    <property type="molecule type" value="Genomic_DNA"/>
</dbReference>
<dbReference type="GO" id="GO:0005886">
    <property type="term" value="C:plasma membrane"/>
    <property type="evidence" value="ECO:0007669"/>
    <property type="project" value="UniProtKB-SubCell"/>
</dbReference>
<dbReference type="InterPro" id="IPR058625">
    <property type="entry name" value="MdtA-like_BSH"/>
</dbReference>
<dbReference type="InterPro" id="IPR058624">
    <property type="entry name" value="MdtA-like_HH"/>
</dbReference>
<sequence length="456" mass="48507">MGVNMNMNTAARLEDDWLPPLATDLGNGNCKGSYPVKNLEKDSGPAQCMRLAGARFSSRIGLPIAFLAGVFGLLAGCGKEPVSPAHQPPDVTVMTVTARDTPVTFEFVAQTQSSREVEIRARVAGFLDRRLYTEGDLVKAGQTLFQMDRKPFEAALLSAQGQLAQQQARWEVAKATLARVRPLAAQNAVSKMDLDNAVGEERQTRAAMLAAEGAVRTEQLNLSYTTITSPLTGLSSFAKKQEGSYVTPGESGLLTSVSQMDPIYVNFSLSENETLKYRDEIAAGRLKFPLRSDFVVEVVLADGTVVPDRGQVNFLAPSFSQATGTFLVRAVVANPAGMLRPGQFVRALAKGATRPNAILVPQKAVLEGARSHFVWVINAEGKPEQRVVEVGDWHGDDWFISKGLLPGERIVVDGAIRVTPGGPLNIVEAPGTASPGAAAEQPAKASPAGAASGNSP</sequence>
<keyword evidence="3" id="KW-0175">Coiled coil</keyword>